<dbReference type="Proteomes" id="UP000036938">
    <property type="component" value="Unassembled WGS sequence"/>
</dbReference>
<feature type="transmembrane region" description="Helical" evidence="1">
    <location>
        <begin position="119"/>
        <end position="149"/>
    </location>
</feature>
<comment type="caution">
    <text evidence="3">The sequence shown here is derived from an EMBL/GenBank/DDBJ whole genome shotgun (WGS) entry which is preliminary data.</text>
</comment>
<evidence type="ECO:0000313" key="4">
    <source>
        <dbReference type="Proteomes" id="UP000036938"/>
    </source>
</evidence>
<dbReference type="OrthoDB" id="7836418at2"/>
<name>A0A0L1JNS8_9RHOB</name>
<keyword evidence="1" id="KW-0812">Transmembrane</keyword>
<evidence type="ECO:0000256" key="1">
    <source>
        <dbReference type="SAM" id="Phobius"/>
    </source>
</evidence>
<dbReference type="Pfam" id="PF00005">
    <property type="entry name" value="ABC_tran"/>
    <property type="match status" value="1"/>
</dbReference>
<feature type="domain" description="ABC transporter" evidence="2">
    <location>
        <begin position="281"/>
        <end position="515"/>
    </location>
</feature>
<dbReference type="EMBL" id="AQQZ01000005">
    <property type="protein sequence ID" value="KNG93414.1"/>
    <property type="molecule type" value="Genomic_DNA"/>
</dbReference>
<protein>
    <recommendedName>
        <fullName evidence="2">ABC transporter domain-containing protein</fullName>
    </recommendedName>
</protein>
<dbReference type="AlphaFoldDB" id="A0A0L1JNS8"/>
<reference evidence="3 4" key="1">
    <citation type="journal article" date="2015" name="Int. J. Syst. Evol. Microbiol.">
        <title>Aestuariivita atlantica sp. nov., isolated from deep sea sediment of the Atlantic Ocean.</title>
        <authorList>
            <person name="Li G."/>
            <person name="Lai Q."/>
            <person name="Du Y."/>
            <person name="Liu X."/>
            <person name="Sun F."/>
            <person name="Shao Z."/>
        </authorList>
    </citation>
    <scope>NUCLEOTIDE SEQUENCE [LARGE SCALE GENOMIC DNA]</scope>
    <source>
        <strain evidence="3 4">22II-S11-z3</strain>
    </source>
</reference>
<dbReference type="GO" id="GO:0016887">
    <property type="term" value="F:ATP hydrolysis activity"/>
    <property type="evidence" value="ECO:0007669"/>
    <property type="project" value="InterPro"/>
</dbReference>
<feature type="transmembrane region" description="Helical" evidence="1">
    <location>
        <begin position="202"/>
        <end position="219"/>
    </location>
</feature>
<organism evidence="3 4">
    <name type="scientific">Pseudaestuariivita atlantica</name>
    <dbReference type="NCBI Taxonomy" id="1317121"/>
    <lineage>
        <taxon>Bacteria</taxon>
        <taxon>Pseudomonadati</taxon>
        <taxon>Pseudomonadota</taxon>
        <taxon>Alphaproteobacteria</taxon>
        <taxon>Rhodobacterales</taxon>
        <taxon>Paracoccaceae</taxon>
        <taxon>Pseudaestuariivita</taxon>
    </lineage>
</organism>
<keyword evidence="4" id="KW-1185">Reference proteome</keyword>
<dbReference type="Gene3D" id="3.40.50.300">
    <property type="entry name" value="P-loop containing nucleotide triphosphate hydrolases"/>
    <property type="match status" value="1"/>
</dbReference>
<dbReference type="InterPro" id="IPR003439">
    <property type="entry name" value="ABC_transporter-like_ATP-bd"/>
</dbReference>
<feature type="transmembrane region" description="Helical" evidence="1">
    <location>
        <begin position="43"/>
        <end position="64"/>
    </location>
</feature>
<gene>
    <name evidence="3" type="ORF">ATO11_13395</name>
</gene>
<dbReference type="PROSITE" id="PS50893">
    <property type="entry name" value="ABC_TRANSPORTER_2"/>
    <property type="match status" value="1"/>
</dbReference>
<evidence type="ECO:0000313" key="3">
    <source>
        <dbReference type="EMBL" id="KNG93414.1"/>
    </source>
</evidence>
<proteinExistence type="predicted"/>
<accession>A0A0L1JNS8</accession>
<feature type="transmembrane region" description="Helical" evidence="1">
    <location>
        <begin position="76"/>
        <end position="98"/>
    </location>
</feature>
<dbReference type="PANTHER" id="PTHR43423">
    <property type="entry name" value="ABC TRANSPORTER I FAMILY MEMBER 17"/>
    <property type="match status" value="1"/>
</dbReference>
<keyword evidence="1" id="KW-1133">Transmembrane helix</keyword>
<dbReference type="STRING" id="1317121.ATO11_13395"/>
<dbReference type="InterPro" id="IPR027417">
    <property type="entry name" value="P-loop_NTPase"/>
</dbReference>
<evidence type="ECO:0000259" key="2">
    <source>
        <dbReference type="PROSITE" id="PS50893"/>
    </source>
</evidence>
<dbReference type="SUPFAM" id="SSF52540">
    <property type="entry name" value="P-loop containing nucleoside triphosphate hydrolases"/>
    <property type="match status" value="1"/>
</dbReference>
<dbReference type="PANTHER" id="PTHR43423:SF1">
    <property type="entry name" value="ABC TRANSPORTER I FAMILY MEMBER 17"/>
    <property type="match status" value="1"/>
</dbReference>
<feature type="transmembrane region" description="Helical" evidence="1">
    <location>
        <begin position="226"/>
        <end position="243"/>
    </location>
</feature>
<dbReference type="GO" id="GO:0005524">
    <property type="term" value="F:ATP binding"/>
    <property type="evidence" value="ECO:0007669"/>
    <property type="project" value="InterPro"/>
</dbReference>
<keyword evidence="1" id="KW-0472">Membrane</keyword>
<dbReference type="RefSeq" id="WP_050531387.1">
    <property type="nucleotide sequence ID" value="NZ_AQQZ01000005.1"/>
</dbReference>
<sequence>MLHLRNLVQRHKTRLAARAALPVMSEDAMTMSDRGSPDWSRGISYLFTAVSSLSLLSVAILAVFLTDLVAMEGNRILAWLLGAAGIVPVLGALVMDMAHARALSGYRENRMANDRAARAAIGVLAALVLTMVHPLLAIGLAAGAVLGWLGLRGLHRFARKEPLWDFRPSEAVSILAGRDAYGHHLAETESDGYALWPSFRQTAIWTGVVITLAVSSWLAAKEIISVAAIGGVTLIALWSITAICDHAAGRLARQTRVSRVATSVEARPPLDDLTPEQQAGLLIRNLSVEDRSGRRLLSDIHVEIPPGTIMGVRGEAGAGKSIFLAALSDPHGMAGLSVRGFASLNDRDLWARRAEHEQVPCVHLPETPILLPASGAENLSCFHDGNLLDRGKRILEQLVFATDTVDEICATPDARLLPSTQRKSLAFARAFLLNPGLYLMDRPEDSASDKVIRALTARMIQEKRLGRSFIVATDDRTILECCDQLLVLQGGRVIEAGDAQEIRGRMSSGWTRMVAARSLESEDNLDRWIRSHFKRDGDEANRRKAALIASELLAFSCQSRSALEGQSVTFEFKHFEGHCILKLLDDDGPVTTAQLERAREEVEQQVTGSRQSPLAMVIGQSMSVEAVMEGTQRAVIAKIATYDPRKGGNQQGNVDADQTL</sequence>